<dbReference type="InterPro" id="IPR050469">
    <property type="entry name" value="Diguanylate_Cyclase"/>
</dbReference>
<dbReference type="EMBL" id="RRUE01000002">
    <property type="protein sequence ID" value="RRN43869.1"/>
    <property type="molecule type" value="Genomic_DNA"/>
</dbReference>
<evidence type="ECO:0000259" key="5">
    <source>
        <dbReference type="PROSITE" id="PS50887"/>
    </source>
</evidence>
<evidence type="ECO:0000313" key="7">
    <source>
        <dbReference type="Proteomes" id="UP000270261"/>
    </source>
</evidence>
<feature type="transmembrane region" description="Helical" evidence="3">
    <location>
        <begin position="12"/>
        <end position="35"/>
    </location>
</feature>
<dbReference type="GO" id="GO:0005886">
    <property type="term" value="C:plasma membrane"/>
    <property type="evidence" value="ECO:0007669"/>
    <property type="project" value="TreeGrafter"/>
</dbReference>
<dbReference type="GO" id="GO:0043709">
    <property type="term" value="P:cell adhesion involved in single-species biofilm formation"/>
    <property type="evidence" value="ECO:0007669"/>
    <property type="project" value="TreeGrafter"/>
</dbReference>
<evidence type="ECO:0000256" key="1">
    <source>
        <dbReference type="ARBA" id="ARBA00012528"/>
    </source>
</evidence>
<dbReference type="PROSITE" id="PS50887">
    <property type="entry name" value="GGDEF"/>
    <property type="match status" value="1"/>
</dbReference>
<dbReference type="SMART" id="SM00267">
    <property type="entry name" value="GGDEF"/>
    <property type="match status" value="1"/>
</dbReference>
<dbReference type="NCBIfam" id="TIGR00254">
    <property type="entry name" value="GGDEF"/>
    <property type="match status" value="1"/>
</dbReference>
<keyword evidence="3" id="KW-0812">Transmembrane</keyword>
<dbReference type="Pfam" id="PF00990">
    <property type="entry name" value="GGDEF"/>
    <property type="match status" value="1"/>
</dbReference>
<feature type="domain" description="PAS" evidence="4">
    <location>
        <begin position="136"/>
        <end position="206"/>
    </location>
</feature>
<dbReference type="InterPro" id="IPR000160">
    <property type="entry name" value="GGDEF_dom"/>
</dbReference>
<accession>A0A426FM82</accession>
<dbReference type="Gene3D" id="3.30.450.40">
    <property type="match status" value="1"/>
</dbReference>
<dbReference type="InterPro" id="IPR043128">
    <property type="entry name" value="Rev_trsase/Diguanyl_cyclase"/>
</dbReference>
<dbReference type="PROSITE" id="PS50112">
    <property type="entry name" value="PAS"/>
    <property type="match status" value="1"/>
</dbReference>
<keyword evidence="3" id="KW-1133">Transmembrane helix</keyword>
<feature type="domain" description="GGDEF" evidence="5">
    <location>
        <begin position="488"/>
        <end position="619"/>
    </location>
</feature>
<proteinExistence type="predicted"/>
<protein>
    <recommendedName>
        <fullName evidence="1">diguanylate cyclase</fullName>
        <ecNumber evidence="1">2.7.7.65</ecNumber>
    </recommendedName>
</protein>
<dbReference type="SMART" id="SM00091">
    <property type="entry name" value="PAS"/>
    <property type="match status" value="1"/>
</dbReference>
<dbReference type="InterPro" id="IPR013767">
    <property type="entry name" value="PAS_fold"/>
</dbReference>
<evidence type="ECO:0000256" key="2">
    <source>
        <dbReference type="ARBA" id="ARBA00034247"/>
    </source>
</evidence>
<dbReference type="CDD" id="cd01949">
    <property type="entry name" value="GGDEF"/>
    <property type="match status" value="1"/>
</dbReference>
<dbReference type="CDD" id="cd00130">
    <property type="entry name" value="PAS"/>
    <property type="match status" value="1"/>
</dbReference>
<dbReference type="GO" id="GO:0006355">
    <property type="term" value="P:regulation of DNA-templated transcription"/>
    <property type="evidence" value="ECO:0007669"/>
    <property type="project" value="InterPro"/>
</dbReference>
<dbReference type="InterPro" id="IPR029016">
    <property type="entry name" value="GAF-like_dom_sf"/>
</dbReference>
<dbReference type="RefSeq" id="WP_125096069.1">
    <property type="nucleotide sequence ID" value="NZ_RRUE01000002.1"/>
</dbReference>
<feature type="transmembrane region" description="Helical" evidence="3">
    <location>
        <begin position="47"/>
        <end position="67"/>
    </location>
</feature>
<comment type="caution">
    <text evidence="6">The sequence shown here is derived from an EMBL/GenBank/DDBJ whole genome shotgun (WGS) entry which is preliminary data.</text>
</comment>
<dbReference type="SUPFAM" id="SSF55785">
    <property type="entry name" value="PYP-like sensor domain (PAS domain)"/>
    <property type="match status" value="1"/>
</dbReference>
<evidence type="ECO:0000259" key="4">
    <source>
        <dbReference type="PROSITE" id="PS50112"/>
    </source>
</evidence>
<dbReference type="PANTHER" id="PTHR45138:SF9">
    <property type="entry name" value="DIGUANYLATE CYCLASE DGCM-RELATED"/>
    <property type="match status" value="1"/>
</dbReference>
<dbReference type="Pfam" id="PF00989">
    <property type="entry name" value="PAS"/>
    <property type="match status" value="1"/>
</dbReference>
<sequence>MHTISAHTLPVFAIGVSLLFALTLFIATFMLVRFSLQQPRQPGRQNLWWLTALVGVTCASFLAESLALITDPLRQGMVWPLRSCALLTAALILGWLVPAGRQLASLPSRTLLEKKNQQLTEELARIRQANEVIALSEAHYRLLMDTASEGIWIVDRIGRISFANPHLADMLGTTPEQVKGRALLEMVPEAERPDIITLLQRQQRGEAVRTLCHLLRPDGTLVAVQISSTPMTQGSATGSSLSVITDLSDQMKVQDELRKVAAELQQQVQGRTLAYRETANQLATMLEATRAQSRAYGILQDLSDMLQSCPTPNEAARVAGEFATRLFHADSGSIYIIEPGQARFRLLGSWGLQNETAETLHLNDCWGLRQNQAYPHNENQIGLRCHHLSIGPNRHSCCMPMFANGQATGLICLRSDQPFLGDNAERTAANQKIQRLFASNVAQFMANLTLRQTLEQASLRDPLTNLFNRRYFNEQLAIEFERASRARSPLALQMVDIDHFKRLNDRYGHEAGDRVLRQVSEVLTQSARAGDIVCRWGGEEFLILMPGLNGTSAKRRADEIRRRVNERVEVVGGTPVSVSIGVAAYPEHASDPDGLINVSDRALYASKGAGRNRVTVAVAVL</sequence>
<dbReference type="InterPro" id="IPR035965">
    <property type="entry name" value="PAS-like_dom_sf"/>
</dbReference>
<keyword evidence="7" id="KW-1185">Reference proteome</keyword>
<comment type="catalytic activity">
    <reaction evidence="2">
        <text>2 GTP = 3',3'-c-di-GMP + 2 diphosphate</text>
        <dbReference type="Rhea" id="RHEA:24898"/>
        <dbReference type="ChEBI" id="CHEBI:33019"/>
        <dbReference type="ChEBI" id="CHEBI:37565"/>
        <dbReference type="ChEBI" id="CHEBI:58805"/>
        <dbReference type="EC" id="2.7.7.65"/>
    </reaction>
</comment>
<dbReference type="GO" id="GO:1902201">
    <property type="term" value="P:negative regulation of bacterial-type flagellum-dependent cell motility"/>
    <property type="evidence" value="ECO:0007669"/>
    <property type="project" value="TreeGrafter"/>
</dbReference>
<dbReference type="EC" id="2.7.7.65" evidence="1"/>
<name>A0A426FM82_9BURK</name>
<evidence type="ECO:0000256" key="3">
    <source>
        <dbReference type="SAM" id="Phobius"/>
    </source>
</evidence>
<dbReference type="PANTHER" id="PTHR45138">
    <property type="entry name" value="REGULATORY COMPONENTS OF SENSORY TRANSDUCTION SYSTEM"/>
    <property type="match status" value="1"/>
</dbReference>
<dbReference type="InterPro" id="IPR000014">
    <property type="entry name" value="PAS"/>
</dbReference>
<gene>
    <name evidence="6" type="ORF">EHV23_10740</name>
</gene>
<keyword evidence="3" id="KW-0472">Membrane</keyword>
<dbReference type="InterPro" id="IPR029787">
    <property type="entry name" value="Nucleotide_cyclase"/>
</dbReference>
<dbReference type="FunFam" id="3.30.70.270:FF:000001">
    <property type="entry name" value="Diguanylate cyclase domain protein"/>
    <property type="match status" value="1"/>
</dbReference>
<dbReference type="GO" id="GO:0052621">
    <property type="term" value="F:diguanylate cyclase activity"/>
    <property type="evidence" value="ECO:0007669"/>
    <property type="project" value="UniProtKB-EC"/>
</dbReference>
<dbReference type="Gene3D" id="3.30.450.20">
    <property type="entry name" value="PAS domain"/>
    <property type="match status" value="1"/>
</dbReference>
<reference evidence="6 7" key="1">
    <citation type="submission" date="2018-11" db="EMBL/GenBank/DDBJ databases">
        <title>Genome sequencing of Lautropia sp. KCOM 2505 (= ChDC F240).</title>
        <authorList>
            <person name="Kook J.-K."/>
            <person name="Park S.-N."/>
            <person name="Lim Y.K."/>
        </authorList>
    </citation>
    <scope>NUCLEOTIDE SEQUENCE [LARGE SCALE GENOMIC DNA]</scope>
    <source>
        <strain evidence="6 7">KCOM 2505</strain>
    </source>
</reference>
<dbReference type="OrthoDB" id="9813903at2"/>
<dbReference type="NCBIfam" id="TIGR00229">
    <property type="entry name" value="sensory_box"/>
    <property type="match status" value="1"/>
</dbReference>
<dbReference type="SUPFAM" id="SSF55073">
    <property type="entry name" value="Nucleotide cyclase"/>
    <property type="match status" value="1"/>
</dbReference>
<dbReference type="Proteomes" id="UP000270261">
    <property type="component" value="Unassembled WGS sequence"/>
</dbReference>
<dbReference type="SUPFAM" id="SSF55781">
    <property type="entry name" value="GAF domain-like"/>
    <property type="match status" value="1"/>
</dbReference>
<dbReference type="Gene3D" id="3.30.70.270">
    <property type="match status" value="1"/>
</dbReference>
<feature type="transmembrane region" description="Helical" evidence="3">
    <location>
        <begin position="79"/>
        <end position="99"/>
    </location>
</feature>
<organism evidence="6 7">
    <name type="scientific">Lautropia dentalis</name>
    <dbReference type="NCBI Taxonomy" id="2490857"/>
    <lineage>
        <taxon>Bacteria</taxon>
        <taxon>Pseudomonadati</taxon>
        <taxon>Pseudomonadota</taxon>
        <taxon>Betaproteobacteria</taxon>
        <taxon>Burkholderiales</taxon>
        <taxon>Burkholderiaceae</taxon>
        <taxon>Lautropia</taxon>
    </lineage>
</organism>
<evidence type="ECO:0000313" key="6">
    <source>
        <dbReference type="EMBL" id="RRN43869.1"/>
    </source>
</evidence>
<dbReference type="AlphaFoldDB" id="A0A426FM82"/>